<dbReference type="EMBL" id="GL882884">
    <property type="protein sequence ID" value="EGF80233.1"/>
    <property type="molecule type" value="Genomic_DNA"/>
</dbReference>
<dbReference type="Proteomes" id="UP000007241">
    <property type="component" value="Unassembled WGS sequence"/>
</dbReference>
<dbReference type="HOGENOM" id="CLU_387305_0_0_1"/>
<evidence type="ECO:0000256" key="1">
    <source>
        <dbReference type="SAM" id="MobiDB-lite"/>
    </source>
</evidence>
<evidence type="ECO:0000313" key="3">
    <source>
        <dbReference type="Proteomes" id="UP000007241"/>
    </source>
</evidence>
<reference evidence="2 3" key="1">
    <citation type="submission" date="2009-12" db="EMBL/GenBank/DDBJ databases">
        <title>The draft genome of Batrachochytrium dendrobatidis.</title>
        <authorList>
            <consortium name="US DOE Joint Genome Institute (JGI-PGF)"/>
            <person name="Kuo A."/>
            <person name="Salamov A."/>
            <person name="Schmutz J."/>
            <person name="Lucas S."/>
            <person name="Pitluck S."/>
            <person name="Rosenblum E."/>
            <person name="Stajich J."/>
            <person name="Eisen M."/>
            <person name="Grigoriev I.V."/>
        </authorList>
    </citation>
    <scope>NUCLEOTIDE SEQUENCE [LARGE SCALE GENOMIC DNA]</scope>
    <source>
        <strain evidence="3">JAM81 / FGSC 10211</strain>
    </source>
</reference>
<dbReference type="InParanoid" id="F4P2L8"/>
<organism evidence="2 3">
    <name type="scientific">Batrachochytrium dendrobatidis (strain JAM81 / FGSC 10211)</name>
    <name type="common">Frog chytrid fungus</name>
    <dbReference type="NCBI Taxonomy" id="684364"/>
    <lineage>
        <taxon>Eukaryota</taxon>
        <taxon>Fungi</taxon>
        <taxon>Fungi incertae sedis</taxon>
        <taxon>Chytridiomycota</taxon>
        <taxon>Chytridiomycota incertae sedis</taxon>
        <taxon>Chytridiomycetes</taxon>
        <taxon>Rhizophydiales</taxon>
        <taxon>Rhizophydiales incertae sedis</taxon>
        <taxon>Batrachochytrium</taxon>
    </lineage>
</organism>
<protein>
    <submittedName>
        <fullName evidence="2">Uncharacterized protein</fullName>
    </submittedName>
</protein>
<sequence length="713" mass="80551">MPCINPWVIMLYRWFEEKANPTCIGCPGQSIDEYMPAYQDYFPFEKQFGLVDAIVKTVKVTGITLRKKNKNRVTYAVPCVTRYIEATDIITRPHFARTTKQKITNGPSAPIEIPVKSSYQQLQASCAETTQKYYRPYTIVGEGRGLLSMLDLESIKALSKQPLASKASRKDLDASRYPANGALDKQLKIKKHQKKIDMLTAPSISEYQDATQFSVPIKTNSCYFSDSDLEKSNSLQDTVRAHSRISSSSATFFDSVQKPIVFNIKTFTQERPISARIVEYGSILEHLDFMEKQNSTVFPKSLFNGFCVLCRNSKQLNKMQDIDNYHDKLNVTASILAAVSIRLKHELIHTANRIAFASDIFDISPTTKLALFTMKSYSVYQLIIPLRILRKLTLEKLSFLMNYPNIKKLEISSHNFFKDKFEPIRQDSDHARMLFIPISTTGIIFNQSDTVVVGTPLDRSNRMYRQGKTCTFNPRSGQNTTQRLDNPNADISLLFKPTAILSKDFQYPTPVNSYATSPISSVIHNYAADIQQKTHIPVEPPLTTNLTVSNRKDDISTPYSPHQSRIAYKKGKQVAQLPNYLSISTGNPKNSPVVATVFGLMQVSRLMKTANLGKLTAHMNGFCEINIFSNTGCSSKYTFNMTTIIRITNYSKETLQFQTPAVAEQVGTRSDGLGQKLAVVFCDGDDQTELFIYAEPKEDLADVEKFCYQIQFK</sequence>
<name>F4P2L8_BATDJ</name>
<accession>F4P2L8</accession>
<dbReference type="AlphaFoldDB" id="F4P2L8"/>
<evidence type="ECO:0000313" key="2">
    <source>
        <dbReference type="EMBL" id="EGF80233.1"/>
    </source>
</evidence>
<gene>
    <name evidence="2" type="ORF">BATDEDRAFT_25102</name>
</gene>
<proteinExistence type="predicted"/>
<feature type="region of interest" description="Disordered" evidence="1">
    <location>
        <begin position="541"/>
        <end position="562"/>
    </location>
</feature>
<keyword evidence="3" id="KW-1185">Reference proteome</keyword>
<dbReference type="GeneID" id="18238687"/>
<dbReference type="RefSeq" id="XP_006679016.1">
    <property type="nucleotide sequence ID" value="XM_006678953.1"/>
</dbReference>